<feature type="transmembrane region" description="Helical" evidence="1">
    <location>
        <begin position="20"/>
        <end position="43"/>
    </location>
</feature>
<feature type="transmembrane region" description="Helical" evidence="1">
    <location>
        <begin position="347"/>
        <end position="368"/>
    </location>
</feature>
<keyword evidence="1" id="KW-0472">Membrane</keyword>
<dbReference type="InterPro" id="IPR011701">
    <property type="entry name" value="MFS"/>
</dbReference>
<dbReference type="SUPFAM" id="SSF103473">
    <property type="entry name" value="MFS general substrate transporter"/>
    <property type="match status" value="1"/>
</dbReference>
<keyword evidence="1" id="KW-0812">Transmembrane</keyword>
<keyword evidence="3" id="KW-1185">Reference proteome</keyword>
<dbReference type="EMBL" id="FAOZ01000007">
    <property type="protein sequence ID" value="CUU56392.1"/>
    <property type="molecule type" value="Genomic_DNA"/>
</dbReference>
<dbReference type="RefSeq" id="WP_242666232.1">
    <property type="nucleotide sequence ID" value="NZ_FAOZ01000007.1"/>
</dbReference>
<gene>
    <name evidence="2" type="ORF">Ga0074812_107276</name>
</gene>
<feature type="transmembrane region" description="Helical" evidence="1">
    <location>
        <begin position="226"/>
        <end position="250"/>
    </location>
</feature>
<keyword evidence="1" id="KW-1133">Transmembrane helix</keyword>
<dbReference type="GO" id="GO:0022857">
    <property type="term" value="F:transmembrane transporter activity"/>
    <property type="evidence" value="ECO:0007669"/>
    <property type="project" value="InterPro"/>
</dbReference>
<dbReference type="Proteomes" id="UP000198802">
    <property type="component" value="Unassembled WGS sequence"/>
</dbReference>
<dbReference type="Gene3D" id="1.20.1250.20">
    <property type="entry name" value="MFS general substrate transporter like domains"/>
    <property type="match status" value="1"/>
</dbReference>
<accession>A0A0S4QNB2</accession>
<dbReference type="PANTHER" id="PTHR23530">
    <property type="entry name" value="TRANSPORT PROTEIN-RELATED"/>
    <property type="match status" value="1"/>
</dbReference>
<evidence type="ECO:0000313" key="3">
    <source>
        <dbReference type="Proteomes" id="UP000198802"/>
    </source>
</evidence>
<evidence type="ECO:0000256" key="1">
    <source>
        <dbReference type="SAM" id="Phobius"/>
    </source>
</evidence>
<feature type="transmembrane region" description="Helical" evidence="1">
    <location>
        <begin position="50"/>
        <end position="69"/>
    </location>
</feature>
<proteinExistence type="predicted"/>
<feature type="transmembrane region" description="Helical" evidence="1">
    <location>
        <begin position="320"/>
        <end position="341"/>
    </location>
</feature>
<evidence type="ECO:0000313" key="2">
    <source>
        <dbReference type="EMBL" id="CUU56392.1"/>
    </source>
</evidence>
<dbReference type="InterPro" id="IPR036259">
    <property type="entry name" value="MFS_trans_sf"/>
</dbReference>
<sequence length="370" mass="37259">MLLYPLYALLFTEHGLSPAAVSSLFALWSLTAFLTEVPSGVLADLVSRRLLLVVSPLLSAAAFALWTLAPGYGTFAAGFVLWGVGGSLRSGTWQAHIHTELAVLGRAGAYPRLIGRAEAVGTVSALLCALAAGPVLAAGGFTAVGVASVAAPLMAAVVALTLPDTRVRPLPERDVAASGDTKEDVNEPGARQVLREGVAALRGAAPVRAAVVAVAGLAAVLSLDEYLPLLIADTGLALTAVPFGYGLILAGDAAGGWLADRGTEHPGRVLAGGGCALAVGAFSATPAGLVGVAVAFGVLRWAAVQADTRLQRETADSSRATVSSLAGSAAEVTSLASFGLWALGSAWAGPAVLFGCAALPVLVLAVTWRR</sequence>
<dbReference type="PANTHER" id="PTHR23530:SF1">
    <property type="entry name" value="PERMEASE, MAJOR FACILITATOR SUPERFAMILY-RELATED"/>
    <property type="match status" value="1"/>
</dbReference>
<feature type="transmembrane region" description="Helical" evidence="1">
    <location>
        <begin position="113"/>
        <end position="132"/>
    </location>
</feature>
<organism evidence="2 3">
    <name type="scientific">Parafrankia irregularis</name>
    <dbReference type="NCBI Taxonomy" id="795642"/>
    <lineage>
        <taxon>Bacteria</taxon>
        <taxon>Bacillati</taxon>
        <taxon>Actinomycetota</taxon>
        <taxon>Actinomycetes</taxon>
        <taxon>Frankiales</taxon>
        <taxon>Frankiaceae</taxon>
        <taxon>Parafrankia</taxon>
    </lineage>
</organism>
<name>A0A0S4QNB2_9ACTN</name>
<dbReference type="AlphaFoldDB" id="A0A0S4QNB2"/>
<feature type="transmembrane region" description="Helical" evidence="1">
    <location>
        <begin position="138"/>
        <end position="162"/>
    </location>
</feature>
<reference evidence="3" key="1">
    <citation type="submission" date="2015-11" db="EMBL/GenBank/DDBJ databases">
        <authorList>
            <person name="Varghese N."/>
        </authorList>
    </citation>
    <scope>NUCLEOTIDE SEQUENCE [LARGE SCALE GENOMIC DNA]</scope>
    <source>
        <strain evidence="3">DSM 45899</strain>
    </source>
</reference>
<protein>
    <submittedName>
        <fullName evidence="2">Major Facilitator Superfamily protein</fullName>
    </submittedName>
</protein>
<feature type="transmembrane region" description="Helical" evidence="1">
    <location>
        <begin position="270"/>
        <end position="299"/>
    </location>
</feature>
<dbReference type="Pfam" id="PF07690">
    <property type="entry name" value="MFS_1"/>
    <property type="match status" value="1"/>
</dbReference>
<dbReference type="InterPro" id="IPR053160">
    <property type="entry name" value="MFS_DHA3_Transporter"/>
</dbReference>